<dbReference type="GO" id="GO:0006282">
    <property type="term" value="P:regulation of DNA repair"/>
    <property type="evidence" value="ECO:0007669"/>
    <property type="project" value="InterPro"/>
</dbReference>
<gene>
    <name evidence="8" type="primary">LOC104589810</name>
</gene>
<evidence type="ECO:0000256" key="3">
    <source>
        <dbReference type="ARBA" id="ARBA00018111"/>
    </source>
</evidence>
<evidence type="ECO:0000256" key="4">
    <source>
        <dbReference type="ARBA" id="ARBA00022490"/>
    </source>
</evidence>
<dbReference type="InParanoid" id="A0A1U7ZEV8"/>
<organism evidence="7 8">
    <name type="scientific">Nelumbo nucifera</name>
    <name type="common">Sacred lotus</name>
    <dbReference type="NCBI Taxonomy" id="4432"/>
    <lineage>
        <taxon>Eukaryota</taxon>
        <taxon>Viridiplantae</taxon>
        <taxon>Streptophyta</taxon>
        <taxon>Embryophyta</taxon>
        <taxon>Tracheophyta</taxon>
        <taxon>Spermatophyta</taxon>
        <taxon>Magnoliopsida</taxon>
        <taxon>Proteales</taxon>
        <taxon>Nelumbonaceae</taxon>
        <taxon>Nelumbo</taxon>
    </lineage>
</organism>
<dbReference type="InterPro" id="IPR036388">
    <property type="entry name" value="WH-like_DNA-bd_sf"/>
</dbReference>
<dbReference type="Gene3D" id="1.10.10.10">
    <property type="entry name" value="Winged helix-like DNA-binding domain superfamily/Winged helix DNA-binding domain"/>
    <property type="match status" value="1"/>
</dbReference>
<dbReference type="eggNOG" id="KOG0017">
    <property type="taxonomic scope" value="Eukaryota"/>
</dbReference>
<evidence type="ECO:0000256" key="1">
    <source>
        <dbReference type="ARBA" id="ARBA00004496"/>
    </source>
</evidence>
<dbReference type="KEGG" id="nnu:104589810"/>
<name>A0A1U7ZEV8_NELNU</name>
<dbReference type="GeneID" id="104589810"/>
<dbReference type="RefSeq" id="XP_010246552.1">
    <property type="nucleotide sequence ID" value="XM_010248250.2"/>
</dbReference>
<proteinExistence type="inferred from homology"/>
<dbReference type="AlphaFoldDB" id="A0A1U7ZEV8"/>
<feature type="region of interest" description="Disordered" evidence="5">
    <location>
        <begin position="38"/>
        <end position="65"/>
    </location>
</feature>
<evidence type="ECO:0000313" key="8">
    <source>
        <dbReference type="RefSeq" id="XP_010246552.1"/>
    </source>
</evidence>
<evidence type="ECO:0000313" key="7">
    <source>
        <dbReference type="Proteomes" id="UP000189703"/>
    </source>
</evidence>
<sequence length="343" mass="38937">MAIFAGNLRIKFSSELFVHPGPLVKKASVISCCRSYQSSGPVPKKCSKNNEEPTSPPTKSSEENCYEEISDSRLLRDKFSKGMRGPVTLSGLREKSLDQSSYSKGAFNSGTARSNVTVRNIRGFSELENYNYHEMGIIDQNFVEEPEEEVTDEFGNLHEKTYEGSAMSSRKTKQDAEKVAIEALATRAFTAVELRKKLCGKKFPLNIVEGVITDFKSRGLINDFFYAEAFSRSRWSSFCWGPRRIKQALLQKGVNETDAEKAMKLVFEQDDSGSSQELNLGMSKSLLESLFTKASKQWLQGRDVPHETRKSRIIRWLQYRGFNWAVTSYIVKRLESKHPPQVY</sequence>
<dbReference type="OMA" id="ASVISCC"/>
<evidence type="ECO:0000259" key="6">
    <source>
        <dbReference type="Pfam" id="PF02631"/>
    </source>
</evidence>
<dbReference type="GO" id="GO:0005737">
    <property type="term" value="C:cytoplasm"/>
    <property type="evidence" value="ECO:0007669"/>
    <property type="project" value="UniProtKB-SubCell"/>
</dbReference>
<dbReference type="InterPro" id="IPR003783">
    <property type="entry name" value="Regulatory_RecX"/>
</dbReference>
<dbReference type="OrthoDB" id="543346at2759"/>
<dbReference type="PANTHER" id="PTHR33602">
    <property type="entry name" value="REGULATORY PROTEIN RECX FAMILY PROTEIN"/>
    <property type="match status" value="1"/>
</dbReference>
<accession>A0A1U7ZEV8</accession>
<dbReference type="Proteomes" id="UP000189703">
    <property type="component" value="Unplaced"/>
</dbReference>
<dbReference type="HAMAP" id="MF_01114">
    <property type="entry name" value="RecX"/>
    <property type="match status" value="1"/>
</dbReference>
<dbReference type="PANTHER" id="PTHR33602:SF1">
    <property type="entry name" value="REGULATORY PROTEIN RECX FAMILY PROTEIN"/>
    <property type="match status" value="1"/>
</dbReference>
<dbReference type="STRING" id="4432.A0A1U7ZEV8"/>
<dbReference type="InterPro" id="IPR053924">
    <property type="entry name" value="RecX_HTH_2nd"/>
</dbReference>
<evidence type="ECO:0000256" key="5">
    <source>
        <dbReference type="SAM" id="MobiDB-lite"/>
    </source>
</evidence>
<reference evidence="8" key="1">
    <citation type="submission" date="2025-08" db="UniProtKB">
        <authorList>
            <consortium name="RefSeq"/>
        </authorList>
    </citation>
    <scope>IDENTIFICATION</scope>
</reference>
<keyword evidence="7" id="KW-1185">Reference proteome</keyword>
<keyword evidence="4" id="KW-0963">Cytoplasm</keyword>
<comment type="similarity">
    <text evidence="2">Belongs to the RecX family.</text>
</comment>
<dbReference type="Pfam" id="PF02631">
    <property type="entry name" value="RecX_HTH2"/>
    <property type="match status" value="1"/>
</dbReference>
<protein>
    <recommendedName>
        <fullName evidence="3">Regulatory protein RecX</fullName>
    </recommendedName>
</protein>
<comment type="subcellular location">
    <subcellularLocation>
        <location evidence="1">Cytoplasm</location>
    </subcellularLocation>
</comment>
<feature type="domain" description="RecX second three-helical" evidence="6">
    <location>
        <begin position="222"/>
        <end position="263"/>
    </location>
</feature>
<evidence type="ECO:0000256" key="2">
    <source>
        <dbReference type="ARBA" id="ARBA00009695"/>
    </source>
</evidence>